<dbReference type="InterPro" id="IPR013320">
    <property type="entry name" value="ConA-like_dom_sf"/>
</dbReference>
<evidence type="ECO:0000259" key="13">
    <source>
        <dbReference type="PROSITE" id="PS50835"/>
    </source>
</evidence>
<dbReference type="Gene3D" id="2.60.40.10">
    <property type="entry name" value="Immunoglobulins"/>
    <property type="match status" value="2"/>
</dbReference>
<dbReference type="SUPFAM" id="SSF48726">
    <property type="entry name" value="Immunoglobulin"/>
    <property type="match status" value="2"/>
</dbReference>
<dbReference type="GeneTree" id="ENSGT00940000153527"/>
<proteinExistence type="inferred from homology"/>
<dbReference type="SMART" id="SM00409">
    <property type="entry name" value="IG"/>
    <property type="match status" value="1"/>
</dbReference>
<feature type="chain" id="PRO_5019825876" description="Butyrophilin subfamily 1 member A1" evidence="11">
    <location>
        <begin position="35"/>
        <end position="517"/>
    </location>
</feature>
<dbReference type="PANTHER" id="PTHR24100:SF149">
    <property type="entry name" value="BG-LIKE ANTIGEN 1-RELATED"/>
    <property type="match status" value="1"/>
</dbReference>
<name>A0A493T0J3_ANAPP</name>
<dbReference type="InterPro" id="IPR003879">
    <property type="entry name" value="Butyrophylin_SPRY"/>
</dbReference>
<evidence type="ECO:0000256" key="11">
    <source>
        <dbReference type="SAM" id="SignalP"/>
    </source>
</evidence>
<evidence type="ECO:0000256" key="2">
    <source>
        <dbReference type="ARBA" id="ARBA00007591"/>
    </source>
</evidence>
<dbReference type="InterPro" id="IPR003599">
    <property type="entry name" value="Ig_sub"/>
</dbReference>
<evidence type="ECO:0000256" key="10">
    <source>
        <dbReference type="SAM" id="Phobius"/>
    </source>
</evidence>
<reference evidence="15" key="1">
    <citation type="submission" date="2017-10" db="EMBL/GenBank/DDBJ databases">
        <title>A new Pekin duck reference genome.</title>
        <authorList>
            <person name="Hou Z.-C."/>
            <person name="Zhou Z.-K."/>
            <person name="Zhu F."/>
            <person name="Hou S.-S."/>
        </authorList>
    </citation>
    <scope>NUCLEOTIDE SEQUENCE [LARGE SCALE GENOMIC DNA]</scope>
</reference>
<dbReference type="InterPro" id="IPR036179">
    <property type="entry name" value="Ig-like_dom_sf"/>
</dbReference>
<evidence type="ECO:0000256" key="3">
    <source>
        <dbReference type="ARBA" id="ARBA00022692"/>
    </source>
</evidence>
<keyword evidence="7" id="KW-1015">Disulfide bond</keyword>
<evidence type="ECO:0000313" key="15">
    <source>
        <dbReference type="Proteomes" id="UP000016666"/>
    </source>
</evidence>
<dbReference type="PROSITE" id="PS50835">
    <property type="entry name" value="IG_LIKE"/>
    <property type="match status" value="1"/>
</dbReference>
<dbReference type="CDD" id="cd12888">
    <property type="entry name" value="SPRY_PRY_TRIM7_like"/>
    <property type="match status" value="1"/>
</dbReference>
<dbReference type="GO" id="GO:0050852">
    <property type="term" value="P:T cell receptor signaling pathway"/>
    <property type="evidence" value="ECO:0007669"/>
    <property type="project" value="TreeGrafter"/>
</dbReference>
<keyword evidence="9" id="KW-0175">Coiled coil</keyword>
<evidence type="ECO:0000256" key="4">
    <source>
        <dbReference type="ARBA" id="ARBA00022729"/>
    </source>
</evidence>
<dbReference type="SMART" id="SM00449">
    <property type="entry name" value="SPRY"/>
    <property type="match status" value="1"/>
</dbReference>
<protein>
    <recommendedName>
        <fullName evidence="16">Butyrophilin subfamily 1 member A1</fullName>
    </recommendedName>
</protein>
<comment type="similarity">
    <text evidence="2">Belongs to the immunoglobulin superfamily. BTN/MOG family.</text>
</comment>
<evidence type="ECO:0000313" key="14">
    <source>
        <dbReference type="Ensembl" id="ENSAPLP00000019326.1"/>
    </source>
</evidence>
<dbReference type="GO" id="GO:0001817">
    <property type="term" value="P:regulation of cytokine production"/>
    <property type="evidence" value="ECO:0007669"/>
    <property type="project" value="TreeGrafter"/>
</dbReference>
<evidence type="ECO:0000256" key="6">
    <source>
        <dbReference type="ARBA" id="ARBA00023136"/>
    </source>
</evidence>
<keyword evidence="5 10" id="KW-1133">Transmembrane helix</keyword>
<dbReference type="Pfam" id="PF22705">
    <property type="entry name" value="C2-set_3"/>
    <property type="match status" value="1"/>
</dbReference>
<dbReference type="InterPro" id="IPR001870">
    <property type="entry name" value="B30.2/SPRY"/>
</dbReference>
<keyword evidence="4 11" id="KW-0732">Signal</keyword>
<feature type="coiled-coil region" evidence="9">
    <location>
        <begin position="273"/>
        <end position="300"/>
    </location>
</feature>
<feature type="signal peptide" evidence="11">
    <location>
        <begin position="1"/>
        <end position="34"/>
    </location>
</feature>
<dbReference type="InterPro" id="IPR003877">
    <property type="entry name" value="SPRY_dom"/>
</dbReference>
<dbReference type="PANTHER" id="PTHR24100">
    <property type="entry name" value="BUTYROPHILIN"/>
    <property type="match status" value="1"/>
</dbReference>
<dbReference type="AlphaFoldDB" id="A0A493T0J3"/>
<dbReference type="InterPro" id="IPR013106">
    <property type="entry name" value="Ig_V-set"/>
</dbReference>
<dbReference type="SMART" id="SM00406">
    <property type="entry name" value="IGv"/>
    <property type="match status" value="1"/>
</dbReference>
<dbReference type="Pfam" id="PF07686">
    <property type="entry name" value="V-set"/>
    <property type="match status" value="1"/>
</dbReference>
<keyword evidence="3 10" id="KW-0812">Transmembrane</keyword>
<evidence type="ECO:0000256" key="1">
    <source>
        <dbReference type="ARBA" id="ARBA00004479"/>
    </source>
</evidence>
<dbReference type="InterPro" id="IPR053896">
    <property type="entry name" value="BTN3A2-like_Ig-C"/>
</dbReference>
<dbReference type="SUPFAM" id="SSF49899">
    <property type="entry name" value="Concanavalin A-like lectins/glucanases"/>
    <property type="match status" value="1"/>
</dbReference>
<comment type="subcellular location">
    <subcellularLocation>
        <location evidence="1">Membrane</location>
        <topology evidence="1">Single-pass type I membrane protein</topology>
    </subcellularLocation>
</comment>
<reference evidence="14" key="2">
    <citation type="submission" date="2025-08" db="UniProtKB">
        <authorList>
            <consortium name="Ensembl"/>
        </authorList>
    </citation>
    <scope>IDENTIFICATION</scope>
</reference>
<dbReference type="Gene3D" id="2.60.120.920">
    <property type="match status" value="1"/>
</dbReference>
<dbReference type="InterPro" id="IPR006574">
    <property type="entry name" value="PRY"/>
</dbReference>
<reference evidence="14" key="3">
    <citation type="submission" date="2025-09" db="UniProtKB">
        <authorList>
            <consortium name="Ensembl"/>
        </authorList>
    </citation>
    <scope>IDENTIFICATION</scope>
</reference>
<dbReference type="GO" id="GO:0005102">
    <property type="term" value="F:signaling receptor binding"/>
    <property type="evidence" value="ECO:0007669"/>
    <property type="project" value="TreeGrafter"/>
</dbReference>
<evidence type="ECO:0000256" key="7">
    <source>
        <dbReference type="ARBA" id="ARBA00023157"/>
    </source>
</evidence>
<evidence type="ECO:0008006" key="16">
    <source>
        <dbReference type="Google" id="ProtNLM"/>
    </source>
</evidence>
<dbReference type="Pfam" id="PF00622">
    <property type="entry name" value="SPRY"/>
    <property type="match status" value="1"/>
</dbReference>
<dbReference type="Pfam" id="PF13765">
    <property type="entry name" value="PRY"/>
    <property type="match status" value="1"/>
</dbReference>
<dbReference type="Proteomes" id="UP000016666">
    <property type="component" value="Unassembled WGS sequence"/>
</dbReference>
<organism evidence="14 15">
    <name type="scientific">Anas platyrhynchos platyrhynchos</name>
    <name type="common">Northern mallard</name>
    <dbReference type="NCBI Taxonomy" id="8840"/>
    <lineage>
        <taxon>Eukaryota</taxon>
        <taxon>Metazoa</taxon>
        <taxon>Chordata</taxon>
        <taxon>Craniata</taxon>
        <taxon>Vertebrata</taxon>
        <taxon>Euteleostomi</taxon>
        <taxon>Archelosauria</taxon>
        <taxon>Archosauria</taxon>
        <taxon>Dinosauria</taxon>
        <taxon>Saurischia</taxon>
        <taxon>Theropoda</taxon>
        <taxon>Coelurosauria</taxon>
        <taxon>Aves</taxon>
        <taxon>Neognathae</taxon>
        <taxon>Galloanserae</taxon>
        <taxon>Anseriformes</taxon>
        <taxon>Anatidae</taxon>
        <taxon>Anatinae</taxon>
        <taxon>Anas</taxon>
    </lineage>
</organism>
<keyword evidence="8" id="KW-0393">Immunoglobulin domain</keyword>
<dbReference type="FunFam" id="2.60.40.10:FF:000183">
    <property type="entry name" value="Myelin-oligodendrocyte glycoprotein"/>
    <property type="match status" value="1"/>
</dbReference>
<dbReference type="FunFam" id="2.60.120.920:FF:000004">
    <property type="entry name" value="Butyrophilin subfamily 1 member A1"/>
    <property type="match status" value="1"/>
</dbReference>
<feature type="domain" description="Ig-like" evidence="13">
    <location>
        <begin position="10"/>
        <end position="149"/>
    </location>
</feature>
<dbReference type="PROSITE" id="PS50188">
    <property type="entry name" value="B302_SPRY"/>
    <property type="match status" value="1"/>
</dbReference>
<evidence type="ECO:0000256" key="9">
    <source>
        <dbReference type="SAM" id="Coils"/>
    </source>
</evidence>
<dbReference type="InterPro" id="IPR050504">
    <property type="entry name" value="IgSF_BTN/MOG"/>
</dbReference>
<evidence type="ECO:0000256" key="5">
    <source>
        <dbReference type="ARBA" id="ARBA00022989"/>
    </source>
</evidence>
<keyword evidence="15" id="KW-1185">Reference proteome</keyword>
<accession>A0A493T0J3</accession>
<dbReference type="GO" id="GO:0009897">
    <property type="term" value="C:external side of plasma membrane"/>
    <property type="evidence" value="ECO:0007669"/>
    <property type="project" value="TreeGrafter"/>
</dbReference>
<keyword evidence="6 10" id="KW-0472">Membrane</keyword>
<dbReference type="InterPro" id="IPR013783">
    <property type="entry name" value="Ig-like_fold"/>
</dbReference>
<dbReference type="Ensembl" id="ENSAPLT00000031181.1">
    <property type="protein sequence ID" value="ENSAPLP00000019326.1"/>
    <property type="gene ID" value="ENSAPLG00000027052.1"/>
</dbReference>
<feature type="transmembrane region" description="Helical" evidence="10">
    <location>
        <begin position="251"/>
        <end position="273"/>
    </location>
</feature>
<dbReference type="InterPro" id="IPR043136">
    <property type="entry name" value="B30.2/SPRY_sf"/>
</dbReference>
<dbReference type="InterPro" id="IPR007110">
    <property type="entry name" value="Ig-like_dom"/>
</dbReference>
<evidence type="ECO:0000256" key="8">
    <source>
        <dbReference type="ARBA" id="ARBA00023319"/>
    </source>
</evidence>
<sequence length="517" mass="57258">MGLPWGCGRPSLTGHARGLLTSLVTLHLLRLGSAQLRVEGPGHPVTATVGQDVVLPCHLSPQRDAHSLDVRWIRDRISKTVHHYRNGEDLYGEQMGAYSGRTELVRDGLSAGSLDLRITGLRPSDDGQYVCTVGDADAYAEAIVELEVSGADPHLSLGGYEAGGVWVLCRSAGWYPLPQLLWRDARGQHLPSVSQTHSQDQEGLFEIEGAVIVTGSMEGPLSCVVRNSRLQQERESSLHIAAPFFHNAQRWMVALALILVLLAVSIGLGVYLFRKQAAQSRELEKQAAELEKQAAELAWRKFLLPHNTVKVTLDPHTAHPLLVLSQDNSSVRRESKRQQVPDIPERFHYWWCVLGREEFREGRHCWLVEVEGEEPMYSHCAMGVARASVERKKWINRNPEEGIWAVQYYKGLFMALTSPCTPLSLSPVPTRIWVCLDFTHGQVSFINADNGVQIFTFTAVSFNGESIHPWFQLWTEGIQLCLRNSTPQTPTPALGGSCPSPDTPASPLLHCAGAAQE</sequence>
<dbReference type="PRINTS" id="PR01407">
    <property type="entry name" value="BUTYPHLNCDUF"/>
</dbReference>
<feature type="domain" description="B30.2/SPRY" evidence="12">
    <location>
        <begin position="291"/>
        <end position="491"/>
    </location>
</feature>
<evidence type="ECO:0000259" key="12">
    <source>
        <dbReference type="PROSITE" id="PS50188"/>
    </source>
</evidence>
<dbReference type="SMART" id="SM00589">
    <property type="entry name" value="PRY"/>
    <property type="match status" value="1"/>
</dbReference>
<dbReference type="FunFam" id="2.60.40.10:FF:000088">
    <property type="entry name" value="Butyrophilin subfamily 1 member A1"/>
    <property type="match status" value="1"/>
</dbReference>